<evidence type="ECO:0000313" key="1">
    <source>
        <dbReference type="Proteomes" id="UP000887563"/>
    </source>
</evidence>
<accession>A0A914N0Z0</accession>
<evidence type="ECO:0000313" key="2">
    <source>
        <dbReference type="WBParaSite" id="Minc3s03437g33835"/>
    </source>
</evidence>
<sequence length="53" mass="5748">MLSCGLPTLHFGLTGILHSRCPSPVPDSSARRRACLLSNLKCQLVLTGMLLLR</sequence>
<dbReference type="AlphaFoldDB" id="A0A914N0Z0"/>
<reference evidence="2" key="1">
    <citation type="submission" date="2022-11" db="UniProtKB">
        <authorList>
            <consortium name="WormBaseParasite"/>
        </authorList>
    </citation>
    <scope>IDENTIFICATION</scope>
</reference>
<proteinExistence type="predicted"/>
<organism evidence="1 2">
    <name type="scientific">Meloidogyne incognita</name>
    <name type="common">Southern root-knot nematode worm</name>
    <name type="synonym">Oxyuris incognita</name>
    <dbReference type="NCBI Taxonomy" id="6306"/>
    <lineage>
        <taxon>Eukaryota</taxon>
        <taxon>Metazoa</taxon>
        <taxon>Ecdysozoa</taxon>
        <taxon>Nematoda</taxon>
        <taxon>Chromadorea</taxon>
        <taxon>Rhabditida</taxon>
        <taxon>Tylenchina</taxon>
        <taxon>Tylenchomorpha</taxon>
        <taxon>Tylenchoidea</taxon>
        <taxon>Meloidogynidae</taxon>
        <taxon>Meloidogyninae</taxon>
        <taxon>Meloidogyne</taxon>
        <taxon>Meloidogyne incognita group</taxon>
    </lineage>
</organism>
<dbReference type="Proteomes" id="UP000887563">
    <property type="component" value="Unplaced"/>
</dbReference>
<name>A0A914N0Z0_MELIC</name>
<keyword evidence="1" id="KW-1185">Reference proteome</keyword>
<protein>
    <submittedName>
        <fullName evidence="2">Candidate secreted effector</fullName>
    </submittedName>
</protein>
<dbReference type="WBParaSite" id="Minc3s03437g33835">
    <property type="protein sequence ID" value="Minc3s03437g33835"/>
    <property type="gene ID" value="Minc3s03437g33835"/>
</dbReference>